<name>A0AB39ZAH5_DROSZ</name>
<reference evidence="3" key="1">
    <citation type="submission" date="2025-08" db="UniProtKB">
        <authorList>
            <consortium name="RefSeq"/>
        </authorList>
    </citation>
    <scope>IDENTIFICATION</scope>
</reference>
<gene>
    <name evidence="3" type="primary">LOC108010814</name>
</gene>
<dbReference type="Gene3D" id="1.20.930.10">
    <property type="entry name" value="Conserved domain common to transcription factors TFIIS, elongin A, CRSP70"/>
    <property type="match status" value="1"/>
</dbReference>
<dbReference type="InterPro" id="IPR035441">
    <property type="entry name" value="TFIIS/LEDGF_dom_sf"/>
</dbReference>
<evidence type="ECO:0000313" key="3">
    <source>
        <dbReference type="RefSeq" id="XP_016931248.4"/>
    </source>
</evidence>
<dbReference type="Gene3D" id="2.30.30.140">
    <property type="match status" value="1"/>
</dbReference>
<dbReference type="InterPro" id="IPR021567">
    <property type="entry name" value="LEDGF_IBD"/>
</dbReference>
<dbReference type="RefSeq" id="XP_016931248.4">
    <property type="nucleotide sequence ID" value="XM_017075759.4"/>
</dbReference>
<dbReference type="AlphaFoldDB" id="A0AB39ZAH5"/>
<dbReference type="InterPro" id="IPR036218">
    <property type="entry name" value="HIVI-bd_sf"/>
</dbReference>
<dbReference type="Pfam" id="PF11467">
    <property type="entry name" value="LEDGF"/>
    <property type="match status" value="1"/>
</dbReference>
<evidence type="ECO:0000313" key="2">
    <source>
        <dbReference type="Proteomes" id="UP001652628"/>
    </source>
</evidence>
<protein>
    <recommendedName>
        <fullName evidence="1">Lens epithelium-derived growth factor integrase-binding domain-containing protein</fullName>
    </recommendedName>
</protein>
<dbReference type="CDD" id="cd05162">
    <property type="entry name" value="PWWP"/>
    <property type="match status" value="1"/>
</dbReference>
<sequence length="258" mass="29790">MENSTSDSFRELDFVFAQATGYVPWPGILQRKLLSTGVVQFMFTNGRKSVPYEKIWPYDDRSKEQFITSQNMKHEAFRKAICIAEKLRSGDVDVISEDADWELVSPLEVSPGMCPALEQSRAEWELNYVREVRLERDSLAVEVKFIQELNALRSSLTVRKQDYPTALWALQELHGLALSELLLVRNFGAVEAINSLCSFASTQPPDRREAEQVKNLARQLMDRFASHFKQPFSTPDFWSEYCLRSRIYRSHTVDIKPN</sequence>
<dbReference type="SUPFAM" id="SSF140576">
    <property type="entry name" value="HIV integrase-binding domain"/>
    <property type="match status" value="1"/>
</dbReference>
<feature type="domain" description="Lens epithelium-derived growth factor integrase-binding" evidence="1">
    <location>
        <begin position="142"/>
        <end position="248"/>
    </location>
</feature>
<accession>A0AB39ZAH5</accession>
<dbReference type="Proteomes" id="UP001652628">
    <property type="component" value="Chromosome 3"/>
</dbReference>
<organism evidence="2 3">
    <name type="scientific">Drosophila suzukii</name>
    <name type="common">Spotted-wing drosophila fruit fly</name>
    <dbReference type="NCBI Taxonomy" id="28584"/>
    <lineage>
        <taxon>Eukaryota</taxon>
        <taxon>Metazoa</taxon>
        <taxon>Ecdysozoa</taxon>
        <taxon>Arthropoda</taxon>
        <taxon>Hexapoda</taxon>
        <taxon>Insecta</taxon>
        <taxon>Pterygota</taxon>
        <taxon>Neoptera</taxon>
        <taxon>Endopterygota</taxon>
        <taxon>Diptera</taxon>
        <taxon>Brachycera</taxon>
        <taxon>Muscomorpha</taxon>
        <taxon>Ephydroidea</taxon>
        <taxon>Drosophilidae</taxon>
        <taxon>Drosophila</taxon>
        <taxon>Sophophora</taxon>
    </lineage>
</organism>
<keyword evidence="2" id="KW-1185">Reference proteome</keyword>
<dbReference type="SUPFAM" id="SSF63748">
    <property type="entry name" value="Tudor/PWWP/MBT"/>
    <property type="match status" value="1"/>
</dbReference>
<proteinExistence type="predicted"/>
<dbReference type="GeneID" id="108010814"/>
<evidence type="ECO:0000259" key="1">
    <source>
        <dbReference type="Pfam" id="PF11467"/>
    </source>
</evidence>